<feature type="region of interest" description="Disordered" evidence="1">
    <location>
        <begin position="410"/>
        <end position="444"/>
    </location>
</feature>
<dbReference type="CDD" id="cd00198">
    <property type="entry name" value="vWFA"/>
    <property type="match status" value="1"/>
</dbReference>
<feature type="region of interest" description="Disordered" evidence="1">
    <location>
        <begin position="69"/>
        <end position="103"/>
    </location>
</feature>
<proteinExistence type="predicted"/>
<evidence type="ECO:0000313" key="3">
    <source>
        <dbReference type="EMBL" id="KAF5336181.1"/>
    </source>
</evidence>
<dbReference type="Proteomes" id="UP000541558">
    <property type="component" value="Unassembled WGS sequence"/>
</dbReference>
<dbReference type="SMART" id="SM00327">
    <property type="entry name" value="VWA"/>
    <property type="match status" value="1"/>
</dbReference>
<sequence length="540" mass="57129">MPDRPFQSQTRTGAGSVRTLPSVSLPRLGLALAFERQAQGGTALDCFHSTLDRTRTTPARIKFTKNHVNLKPTTMSSPSNTSITEPVVEQSQPGPADGPKYDSSKPLDILFLQDATGSQGPYIDSARSAIQTICTKISASASLSQGALRFGLIAFRDHPPQDSTFVTKNFGFTSDVEKMTKNLAGLQASGGGDGPEASTAALADALNMEWDEDAVKIVVLITDAAPHGIGEPGDGFPNGSPDQNDPLEIVRQMAERGITLYVVACEPSLSTQYLHAVDFYRALCRITSGRMVPLLNAAQLGDYIVGSAVETVETEKLINEFQNTILDDIYGQGKPIEEVMQQIQAQMAERKTEIKTLNVEEVYEASAEADSNVGVWAQATSLGSARGRTTALSAPRLKAEYAPAPSASLGWASLSSASPSGGRSPRSRPASSVPAPLAAPSVPGGMMARERSALMTETSSYHASAPAFPRAQAPQQAAPAVSLASQAIDESQTKRIIMQTLMRNAKVGPGGVLTPTGEYSGAKGVKILEGVPLAREEDKD</sequence>
<dbReference type="GO" id="GO:0005737">
    <property type="term" value="C:cytoplasm"/>
    <property type="evidence" value="ECO:0007669"/>
    <property type="project" value="TreeGrafter"/>
</dbReference>
<accession>A0A8H5C7V1</accession>
<organism evidence="3 4">
    <name type="scientific">Ephemerocybe angulata</name>
    <dbReference type="NCBI Taxonomy" id="980116"/>
    <lineage>
        <taxon>Eukaryota</taxon>
        <taxon>Fungi</taxon>
        <taxon>Dikarya</taxon>
        <taxon>Basidiomycota</taxon>
        <taxon>Agaricomycotina</taxon>
        <taxon>Agaricomycetes</taxon>
        <taxon>Agaricomycetidae</taxon>
        <taxon>Agaricales</taxon>
        <taxon>Agaricineae</taxon>
        <taxon>Psathyrellaceae</taxon>
        <taxon>Ephemerocybe</taxon>
    </lineage>
</organism>
<feature type="compositionally biased region" description="Polar residues" evidence="1">
    <location>
        <begin position="71"/>
        <end position="93"/>
    </location>
</feature>
<reference evidence="3 4" key="1">
    <citation type="journal article" date="2020" name="ISME J.">
        <title>Uncovering the hidden diversity of litter-decomposition mechanisms in mushroom-forming fungi.</title>
        <authorList>
            <person name="Floudas D."/>
            <person name="Bentzer J."/>
            <person name="Ahren D."/>
            <person name="Johansson T."/>
            <person name="Persson P."/>
            <person name="Tunlid A."/>
        </authorList>
    </citation>
    <scope>NUCLEOTIDE SEQUENCE [LARGE SCALE GENOMIC DNA]</scope>
    <source>
        <strain evidence="3 4">CBS 175.51</strain>
    </source>
</reference>
<dbReference type="Pfam" id="PF00092">
    <property type="entry name" value="VWA"/>
    <property type="match status" value="1"/>
</dbReference>
<name>A0A8H5C7V1_9AGAR</name>
<keyword evidence="4" id="KW-1185">Reference proteome</keyword>
<gene>
    <name evidence="3" type="ORF">D9611_006212</name>
</gene>
<comment type="caution">
    <text evidence="3">The sequence shown here is derived from an EMBL/GenBank/DDBJ whole genome shotgun (WGS) entry which is preliminary data.</text>
</comment>
<dbReference type="PANTHER" id="PTHR47763">
    <property type="entry name" value="ALPHA-PROTEIN KINASE VWKA"/>
    <property type="match status" value="1"/>
</dbReference>
<dbReference type="InterPro" id="IPR002035">
    <property type="entry name" value="VWF_A"/>
</dbReference>
<dbReference type="InterPro" id="IPR052969">
    <property type="entry name" value="Thr-specific_kinase-like"/>
</dbReference>
<dbReference type="GO" id="GO:0004674">
    <property type="term" value="F:protein serine/threonine kinase activity"/>
    <property type="evidence" value="ECO:0007669"/>
    <property type="project" value="TreeGrafter"/>
</dbReference>
<evidence type="ECO:0000313" key="4">
    <source>
        <dbReference type="Proteomes" id="UP000541558"/>
    </source>
</evidence>
<dbReference type="OrthoDB" id="301415at2759"/>
<dbReference type="PANTHER" id="PTHR47763:SF1">
    <property type="entry name" value="DUF659 DOMAIN-CONTAINING PROTEIN"/>
    <property type="match status" value="1"/>
</dbReference>
<evidence type="ECO:0000256" key="1">
    <source>
        <dbReference type="SAM" id="MobiDB-lite"/>
    </source>
</evidence>
<dbReference type="AlphaFoldDB" id="A0A8H5C7V1"/>
<evidence type="ECO:0000259" key="2">
    <source>
        <dbReference type="PROSITE" id="PS50234"/>
    </source>
</evidence>
<protein>
    <recommendedName>
        <fullName evidence="2">VWFA domain-containing protein</fullName>
    </recommendedName>
</protein>
<dbReference type="SUPFAM" id="SSF53300">
    <property type="entry name" value="vWA-like"/>
    <property type="match status" value="1"/>
</dbReference>
<dbReference type="InterPro" id="IPR036465">
    <property type="entry name" value="vWFA_dom_sf"/>
</dbReference>
<dbReference type="PROSITE" id="PS50234">
    <property type="entry name" value="VWFA"/>
    <property type="match status" value="1"/>
</dbReference>
<dbReference type="Gene3D" id="3.40.50.410">
    <property type="entry name" value="von Willebrand factor, type A domain"/>
    <property type="match status" value="1"/>
</dbReference>
<dbReference type="EMBL" id="JAACJK010000059">
    <property type="protein sequence ID" value="KAF5336181.1"/>
    <property type="molecule type" value="Genomic_DNA"/>
</dbReference>
<feature type="domain" description="VWFA" evidence="2">
    <location>
        <begin position="108"/>
        <end position="277"/>
    </location>
</feature>